<dbReference type="InterPro" id="IPR052169">
    <property type="entry name" value="CW_Biosynth-Accessory"/>
</dbReference>
<dbReference type="PANTHER" id="PTHR33393:SF11">
    <property type="entry name" value="POLYGLUTAMINE SYNTHESIS ACCESSORY PROTEIN RV0574C-RELATED"/>
    <property type="match status" value="1"/>
</dbReference>
<protein>
    <recommendedName>
        <fullName evidence="3">Capsule synthesis protein CapA domain-containing protein</fullName>
    </recommendedName>
</protein>
<dbReference type="EMBL" id="CP029190">
    <property type="protein sequence ID" value="QES46655.1"/>
    <property type="molecule type" value="Genomic_DNA"/>
</dbReference>
<reference evidence="4 5" key="1">
    <citation type="submission" date="2018-05" db="EMBL/GenBank/DDBJ databases">
        <title>Streptomyces venezuelae.</title>
        <authorList>
            <person name="Kim W."/>
            <person name="Lee N."/>
            <person name="Cho B.-K."/>
        </authorList>
    </citation>
    <scope>NUCLEOTIDE SEQUENCE [LARGE SCALE GENOMIC DNA]</scope>
    <source>
        <strain evidence="4 5">ATCC 21782</strain>
    </source>
</reference>
<dbReference type="OrthoDB" id="9810718at2"/>
<dbReference type="SMART" id="SM00854">
    <property type="entry name" value="PGA_cap"/>
    <property type="match status" value="1"/>
</dbReference>
<proteinExistence type="inferred from homology"/>
<dbReference type="Proteomes" id="UP000325211">
    <property type="component" value="Chromosome"/>
</dbReference>
<evidence type="ECO:0000256" key="1">
    <source>
        <dbReference type="ARBA" id="ARBA00005662"/>
    </source>
</evidence>
<gene>
    <name evidence="4" type="ORF">DEJ50_01100</name>
</gene>
<dbReference type="InterPro" id="IPR019079">
    <property type="entry name" value="Capsule_synth_CapA"/>
</dbReference>
<dbReference type="AlphaFoldDB" id="A0A5P2CUW6"/>
<feature type="compositionally biased region" description="Acidic residues" evidence="2">
    <location>
        <begin position="173"/>
        <end position="182"/>
    </location>
</feature>
<evidence type="ECO:0000259" key="3">
    <source>
        <dbReference type="SMART" id="SM00854"/>
    </source>
</evidence>
<dbReference type="CDD" id="cd07381">
    <property type="entry name" value="MPP_CapA"/>
    <property type="match status" value="1"/>
</dbReference>
<dbReference type="PANTHER" id="PTHR33393">
    <property type="entry name" value="POLYGLUTAMINE SYNTHESIS ACCESSORY PROTEIN RV0574C-RELATED"/>
    <property type="match status" value="1"/>
</dbReference>
<name>A0A5P2CUW6_STRVZ</name>
<evidence type="ECO:0000313" key="4">
    <source>
        <dbReference type="EMBL" id="QES46655.1"/>
    </source>
</evidence>
<dbReference type="RefSeq" id="WP_150205536.1">
    <property type="nucleotide sequence ID" value="NZ_CP029190.1"/>
</dbReference>
<evidence type="ECO:0000313" key="5">
    <source>
        <dbReference type="Proteomes" id="UP000325211"/>
    </source>
</evidence>
<dbReference type="Gene3D" id="3.60.21.10">
    <property type="match status" value="1"/>
</dbReference>
<organism evidence="4 5">
    <name type="scientific">Streptomyces venezuelae</name>
    <dbReference type="NCBI Taxonomy" id="54571"/>
    <lineage>
        <taxon>Bacteria</taxon>
        <taxon>Bacillati</taxon>
        <taxon>Actinomycetota</taxon>
        <taxon>Actinomycetes</taxon>
        <taxon>Kitasatosporales</taxon>
        <taxon>Streptomycetaceae</taxon>
        <taxon>Streptomyces</taxon>
    </lineage>
</organism>
<evidence type="ECO:0000256" key="2">
    <source>
        <dbReference type="SAM" id="MobiDB-lite"/>
    </source>
</evidence>
<dbReference type="InterPro" id="IPR029052">
    <property type="entry name" value="Metallo-depent_PP-like"/>
</dbReference>
<sequence length="391" mass="42054">MHGEPVTLCLTGDVMLGRGLDQILPHPGDPALAEAYIRDARSYVELAEAANGPIPRPVDFSWPWGDALDVLEQAAPDALVLNLETGITRHGEPAPGKGVHYRMHPANLPALAAARPDVCVLANNHVLDYGRPGLEETLEVLAGAGFRTAGAGRDTDAAERPAVVPLGTHDGDGGNDSDSDSDSDGRLLVFSFGMPSSGIPPDWAATTDRSGIGFVAEASAAAAGAVVTRIRQVKEPGDIVIASVHWGSNWGYHVPHEHIRFAHALVEGGVDLVHGHSSHHPRPVEVYRGRLITYGCGDLVDDYEGISGFELYRDDLRLLWFPTLEPGTGELRGLRLVPLQSHRMRLRHAAPEDTQWLCELLDRISHGFGARVRAEPEGSLTLTVRDHPQGV</sequence>
<feature type="region of interest" description="Disordered" evidence="2">
    <location>
        <begin position="149"/>
        <end position="182"/>
    </location>
</feature>
<dbReference type="SUPFAM" id="SSF56300">
    <property type="entry name" value="Metallo-dependent phosphatases"/>
    <property type="match status" value="1"/>
</dbReference>
<comment type="similarity">
    <text evidence="1">Belongs to the CapA family.</text>
</comment>
<dbReference type="Pfam" id="PF09587">
    <property type="entry name" value="PGA_cap"/>
    <property type="match status" value="1"/>
</dbReference>
<accession>A0A5P2CUW6</accession>
<feature type="domain" description="Capsule synthesis protein CapA" evidence="3">
    <location>
        <begin position="7"/>
        <end position="303"/>
    </location>
</feature>